<organism evidence="1 2">
    <name type="scientific">Kordia aestuariivivens</name>
    <dbReference type="NCBI Taxonomy" id="2759037"/>
    <lineage>
        <taxon>Bacteria</taxon>
        <taxon>Pseudomonadati</taxon>
        <taxon>Bacteroidota</taxon>
        <taxon>Flavobacteriia</taxon>
        <taxon>Flavobacteriales</taxon>
        <taxon>Flavobacteriaceae</taxon>
        <taxon>Kordia</taxon>
    </lineage>
</organism>
<dbReference type="Proteomes" id="UP000619238">
    <property type="component" value="Unassembled WGS sequence"/>
</dbReference>
<dbReference type="EMBL" id="JACGWS010000017">
    <property type="protein sequence ID" value="MBC8757157.1"/>
    <property type="molecule type" value="Genomic_DNA"/>
</dbReference>
<name>A0ABR7QF07_9FLAO</name>
<comment type="caution">
    <text evidence="1">The sequence shown here is derived from an EMBL/GenBank/DDBJ whole genome shotgun (WGS) entry which is preliminary data.</text>
</comment>
<accession>A0ABR7QF07</accession>
<sequence length="107" mass="12707">MEQELNKLNPSFVGVINAICERFHNLIENAKVYNEFTNKQNTILKNTCQVFNFFNEHLQQSNKLQQYIRTMKRWHDPSYLGEFWEVTTLTSLLSHQDFFSVKTTISS</sequence>
<keyword evidence="2" id="KW-1185">Reference proteome</keyword>
<reference evidence="1 2" key="1">
    <citation type="submission" date="2020-07" db="EMBL/GenBank/DDBJ databases">
        <title>Description of Kordia aestuariivivens sp. nov., isolated from a tidal flat.</title>
        <authorList>
            <person name="Park S."/>
            <person name="Yoon J.-H."/>
        </authorList>
    </citation>
    <scope>NUCLEOTIDE SEQUENCE [LARGE SCALE GENOMIC DNA]</scope>
    <source>
        <strain evidence="1 2">YSTF-M3</strain>
    </source>
</reference>
<evidence type="ECO:0000313" key="2">
    <source>
        <dbReference type="Proteomes" id="UP000619238"/>
    </source>
</evidence>
<gene>
    <name evidence="1" type="ORF">H2O64_20980</name>
</gene>
<dbReference type="RefSeq" id="WP_187564201.1">
    <property type="nucleotide sequence ID" value="NZ_JACGWS010000017.1"/>
</dbReference>
<protein>
    <submittedName>
        <fullName evidence="1">Uncharacterized protein</fullName>
    </submittedName>
</protein>
<proteinExistence type="predicted"/>
<evidence type="ECO:0000313" key="1">
    <source>
        <dbReference type="EMBL" id="MBC8757157.1"/>
    </source>
</evidence>